<feature type="region of interest" description="Disordered" evidence="2">
    <location>
        <begin position="271"/>
        <end position="297"/>
    </location>
</feature>
<dbReference type="PANTHER" id="PTHR24250">
    <property type="entry name" value="CHYMOTRYPSIN-RELATED"/>
    <property type="match status" value="1"/>
</dbReference>
<dbReference type="GO" id="GO:0006508">
    <property type="term" value="P:proteolysis"/>
    <property type="evidence" value="ECO:0007669"/>
    <property type="project" value="InterPro"/>
</dbReference>
<dbReference type="PROSITE" id="PS50240">
    <property type="entry name" value="TRYPSIN_DOM"/>
    <property type="match status" value="1"/>
</dbReference>
<dbReference type="SMART" id="SM00020">
    <property type="entry name" value="Tryp_SPc"/>
    <property type="match status" value="1"/>
</dbReference>
<keyword evidence="6" id="KW-1185">Reference proteome</keyword>
<keyword evidence="1" id="KW-1015">Disulfide bond</keyword>
<dbReference type="EMBL" id="JANBQB010000007">
    <property type="protein sequence ID" value="KAJ1984966.1"/>
    <property type="molecule type" value="Genomic_DNA"/>
</dbReference>
<dbReference type="SUPFAM" id="SSF50494">
    <property type="entry name" value="Trypsin-like serine proteases"/>
    <property type="match status" value="1"/>
</dbReference>
<proteinExistence type="predicted"/>
<reference evidence="5" key="1">
    <citation type="submission" date="2022-07" db="EMBL/GenBank/DDBJ databases">
        <title>Phylogenomic reconstructions and comparative analyses of Kickxellomycotina fungi.</title>
        <authorList>
            <person name="Reynolds N.K."/>
            <person name="Stajich J.E."/>
            <person name="Barry K."/>
            <person name="Grigoriev I.V."/>
            <person name="Crous P."/>
            <person name="Smith M.E."/>
        </authorList>
    </citation>
    <scope>NUCLEOTIDE SEQUENCE</scope>
    <source>
        <strain evidence="5">RSA 567</strain>
    </source>
</reference>
<evidence type="ECO:0000313" key="6">
    <source>
        <dbReference type="Proteomes" id="UP001151582"/>
    </source>
</evidence>
<feature type="chain" id="PRO_5040792262" description="Peptidase S1 domain-containing protein" evidence="3">
    <location>
        <begin position="17"/>
        <end position="331"/>
    </location>
</feature>
<keyword evidence="3" id="KW-0732">Signal</keyword>
<dbReference type="InterPro" id="IPR009003">
    <property type="entry name" value="Peptidase_S1_PA"/>
</dbReference>
<dbReference type="AlphaFoldDB" id="A0A9W8B7B2"/>
<evidence type="ECO:0000256" key="2">
    <source>
        <dbReference type="SAM" id="MobiDB-lite"/>
    </source>
</evidence>
<dbReference type="InterPro" id="IPR001254">
    <property type="entry name" value="Trypsin_dom"/>
</dbReference>
<comment type="caution">
    <text evidence="5">The sequence shown here is derived from an EMBL/GenBank/DDBJ whole genome shotgun (WGS) entry which is preliminary data.</text>
</comment>
<evidence type="ECO:0000313" key="5">
    <source>
        <dbReference type="EMBL" id="KAJ1984966.1"/>
    </source>
</evidence>
<dbReference type="InterPro" id="IPR043504">
    <property type="entry name" value="Peptidase_S1_PA_chymotrypsin"/>
</dbReference>
<dbReference type="Gene3D" id="2.40.10.10">
    <property type="entry name" value="Trypsin-like serine proteases"/>
    <property type="match status" value="1"/>
</dbReference>
<dbReference type="Pfam" id="PF00089">
    <property type="entry name" value="Trypsin"/>
    <property type="match status" value="1"/>
</dbReference>
<sequence length="331" mass="33959">MALSAIGWGLLGSGLAAQLQRRLLGSQDVLPADFPPVVHVYVASAGQRRLCLGALADPQAVLTTAQCMLDGAGGVSASLETQVVVGSSESVPGTEGQYVGTDRYLIHPNYTTNGLNHNLAVVYLTDPAPMSTNVSTVAIYNRYMDANTTTLVVGAGQSEANAKQPPTRLQAAPFTVAPANQCAAAQTSSYNNGPTFCAETPGAPNVCTGDSSSPAFVQEDGRWYVAGLVGAKHAEDDSASCDASAATVFFTRLAYYLPWLTADAGLTRNDLAHGTGGEPADPPPGIDPNADEILPDQSASSAPLTVPLIPPLTLAALYGMVLGTLGCALGP</sequence>
<organism evidence="5 6">
    <name type="scientific">Dimargaris verticillata</name>
    <dbReference type="NCBI Taxonomy" id="2761393"/>
    <lineage>
        <taxon>Eukaryota</taxon>
        <taxon>Fungi</taxon>
        <taxon>Fungi incertae sedis</taxon>
        <taxon>Zoopagomycota</taxon>
        <taxon>Kickxellomycotina</taxon>
        <taxon>Dimargaritomycetes</taxon>
        <taxon>Dimargaritales</taxon>
        <taxon>Dimargaritaceae</taxon>
        <taxon>Dimargaris</taxon>
    </lineage>
</organism>
<dbReference type="GO" id="GO:0004252">
    <property type="term" value="F:serine-type endopeptidase activity"/>
    <property type="evidence" value="ECO:0007669"/>
    <property type="project" value="InterPro"/>
</dbReference>
<dbReference type="OrthoDB" id="6380398at2759"/>
<dbReference type="Proteomes" id="UP001151582">
    <property type="component" value="Unassembled WGS sequence"/>
</dbReference>
<dbReference type="PANTHER" id="PTHR24250:SF27">
    <property type="entry name" value="ELASTASE 2 LIKE"/>
    <property type="match status" value="1"/>
</dbReference>
<evidence type="ECO:0000256" key="3">
    <source>
        <dbReference type="SAM" id="SignalP"/>
    </source>
</evidence>
<feature type="domain" description="Peptidase S1" evidence="4">
    <location>
        <begin position="23"/>
        <end position="265"/>
    </location>
</feature>
<name>A0A9W8B7B2_9FUNG</name>
<evidence type="ECO:0000259" key="4">
    <source>
        <dbReference type="PROSITE" id="PS50240"/>
    </source>
</evidence>
<protein>
    <recommendedName>
        <fullName evidence="4">Peptidase S1 domain-containing protein</fullName>
    </recommendedName>
</protein>
<evidence type="ECO:0000256" key="1">
    <source>
        <dbReference type="ARBA" id="ARBA00023157"/>
    </source>
</evidence>
<gene>
    <name evidence="5" type="ORF">H4R34_000309</name>
</gene>
<feature type="signal peptide" evidence="3">
    <location>
        <begin position="1"/>
        <end position="16"/>
    </location>
</feature>
<accession>A0A9W8B7B2</accession>